<keyword evidence="3" id="KW-1185">Reference proteome</keyword>
<dbReference type="PANTHER" id="PTHR31834">
    <property type="entry name" value="INITIATION-SPECIFIC ALPHA-1,6-MANNOSYLTRANSFERASE"/>
    <property type="match status" value="1"/>
</dbReference>
<sequence length="389" mass="44720">MVPTWFPGSPEGFRHSSPHTQNRFLARPGRRIGLCVATFTLILLWLGAGLPSDITQYHVAKYPSTSLSRSPATSQSRFPRKIWQIWKHDPSSFAQQELERARTWTEKNPEWRWEVLTDANELGYVEHHFGPHGFNRPDIVEFFRTVQIKIIKADLLRYLVMYVEGGMYTDIDVEALKPITEFIPKAFDEAGIDMIIGIETDEPKFKNHTILGPVSRSFCQWTFACKPQLPFLLRMVEMAVDRLQSLAKRQGVPISDVSVDFDQVIACSGPGVFTDAILQYMNEKRTQGPPITWDNFHHMYDAIQVSRVLVLPVQAFAAAQTHSRSGKTHKVPAALVKHHYGVSNWTSRHSRYKHPVYGEVERCLFDEVCVNLWDRNVEAYMHLDKKKIN</sequence>
<dbReference type="STRING" id="78410.A0A0N8H7T9"/>
<dbReference type="OrthoDB" id="409543at2759"/>
<gene>
    <name evidence="2" type="ORF">AK830_g3878</name>
</gene>
<dbReference type="Proteomes" id="UP000050424">
    <property type="component" value="Unassembled WGS sequence"/>
</dbReference>
<reference evidence="2 3" key="1">
    <citation type="submission" date="2015-09" db="EMBL/GenBank/DDBJ databases">
        <title>Draft genome of a European isolate of the apple canker pathogen Neonectria ditissima.</title>
        <authorList>
            <person name="Gomez-Cortecero A."/>
            <person name="Harrison R.J."/>
            <person name="Armitage A.D."/>
        </authorList>
    </citation>
    <scope>NUCLEOTIDE SEQUENCE [LARGE SCALE GENOMIC DNA]</scope>
    <source>
        <strain evidence="2 3">R09/05</strain>
    </source>
</reference>
<dbReference type="FunFam" id="3.90.550.20:FF:000004">
    <property type="entry name" value="Glycosyltransferase family 32 protein"/>
    <property type="match status" value="1"/>
</dbReference>
<evidence type="ECO:0000313" key="2">
    <source>
        <dbReference type="EMBL" id="KPM42700.1"/>
    </source>
</evidence>
<dbReference type="GO" id="GO:0000009">
    <property type="term" value="F:alpha-1,6-mannosyltransferase activity"/>
    <property type="evidence" value="ECO:0007669"/>
    <property type="project" value="InterPro"/>
</dbReference>
<name>A0A0N8H7T9_9HYPO</name>
<comment type="similarity">
    <text evidence="1">Belongs to the glycosyltransferase 32 family.</text>
</comment>
<proteinExistence type="inferred from homology"/>
<protein>
    <recommendedName>
        <fullName evidence="4">Initiation-specific alpha-1,6-mannosyltransferase</fullName>
    </recommendedName>
</protein>
<evidence type="ECO:0000313" key="3">
    <source>
        <dbReference type="Proteomes" id="UP000050424"/>
    </source>
</evidence>
<dbReference type="GO" id="GO:0006487">
    <property type="term" value="P:protein N-linked glycosylation"/>
    <property type="evidence" value="ECO:0007669"/>
    <property type="project" value="TreeGrafter"/>
</dbReference>
<dbReference type="InterPro" id="IPR039367">
    <property type="entry name" value="Och1-like"/>
</dbReference>
<dbReference type="Pfam" id="PF04488">
    <property type="entry name" value="Gly_transf_sug"/>
    <property type="match status" value="1"/>
</dbReference>
<accession>A0A0N8H7T9</accession>
<dbReference type="EMBL" id="LKCW01000044">
    <property type="protein sequence ID" value="KPM42700.1"/>
    <property type="molecule type" value="Genomic_DNA"/>
</dbReference>
<dbReference type="AlphaFoldDB" id="A0A0N8H7T9"/>
<dbReference type="GO" id="GO:0000136">
    <property type="term" value="C:mannan polymerase complex"/>
    <property type="evidence" value="ECO:0007669"/>
    <property type="project" value="TreeGrafter"/>
</dbReference>
<dbReference type="InterPro" id="IPR007577">
    <property type="entry name" value="GlycoTrfase_DXD_sugar-bd_CS"/>
</dbReference>
<evidence type="ECO:0008006" key="4">
    <source>
        <dbReference type="Google" id="ProtNLM"/>
    </source>
</evidence>
<evidence type="ECO:0000256" key="1">
    <source>
        <dbReference type="ARBA" id="ARBA00009003"/>
    </source>
</evidence>
<dbReference type="Gene3D" id="3.90.550.20">
    <property type="match status" value="1"/>
</dbReference>
<dbReference type="InterPro" id="IPR029044">
    <property type="entry name" value="Nucleotide-diphossugar_trans"/>
</dbReference>
<dbReference type="PANTHER" id="PTHR31834:SF8">
    <property type="entry name" value="TRANSFERASE, PUTATIVE (AFU_ORTHOLOGUE AFUA_6G14040)-RELATED"/>
    <property type="match status" value="1"/>
</dbReference>
<organism evidence="2 3">
    <name type="scientific">Neonectria ditissima</name>
    <dbReference type="NCBI Taxonomy" id="78410"/>
    <lineage>
        <taxon>Eukaryota</taxon>
        <taxon>Fungi</taxon>
        <taxon>Dikarya</taxon>
        <taxon>Ascomycota</taxon>
        <taxon>Pezizomycotina</taxon>
        <taxon>Sordariomycetes</taxon>
        <taxon>Hypocreomycetidae</taxon>
        <taxon>Hypocreales</taxon>
        <taxon>Nectriaceae</taxon>
        <taxon>Neonectria</taxon>
    </lineage>
</organism>
<dbReference type="SUPFAM" id="SSF53448">
    <property type="entry name" value="Nucleotide-diphospho-sugar transferases"/>
    <property type="match status" value="1"/>
</dbReference>
<comment type="caution">
    <text evidence="2">The sequence shown here is derived from an EMBL/GenBank/DDBJ whole genome shotgun (WGS) entry which is preliminary data.</text>
</comment>